<name>A0AAN9Y5B5_9HEMI</name>
<evidence type="ECO:0000313" key="2">
    <source>
        <dbReference type="EMBL" id="KAK7590760.1"/>
    </source>
</evidence>
<keyword evidence="1" id="KW-0812">Transmembrane</keyword>
<feature type="transmembrane region" description="Helical" evidence="1">
    <location>
        <begin position="6"/>
        <end position="25"/>
    </location>
</feature>
<keyword evidence="3" id="KW-1185">Reference proteome</keyword>
<evidence type="ECO:0000256" key="1">
    <source>
        <dbReference type="SAM" id="Phobius"/>
    </source>
</evidence>
<organism evidence="2 3">
    <name type="scientific">Parthenolecanium corni</name>
    <dbReference type="NCBI Taxonomy" id="536013"/>
    <lineage>
        <taxon>Eukaryota</taxon>
        <taxon>Metazoa</taxon>
        <taxon>Ecdysozoa</taxon>
        <taxon>Arthropoda</taxon>
        <taxon>Hexapoda</taxon>
        <taxon>Insecta</taxon>
        <taxon>Pterygota</taxon>
        <taxon>Neoptera</taxon>
        <taxon>Paraneoptera</taxon>
        <taxon>Hemiptera</taxon>
        <taxon>Sternorrhyncha</taxon>
        <taxon>Coccoidea</taxon>
        <taxon>Coccidae</taxon>
        <taxon>Parthenolecanium</taxon>
    </lineage>
</organism>
<sequence length="101" mass="11464">MKAGLHGISWSSAYVLRLGVCVLGISAKWRNVRRNIFFGRGILMCGHLVRLVLMHGSDFPALHENLQHLHEKLAIFHLRPKHTIERGIDSSIASDKKANEW</sequence>
<comment type="caution">
    <text evidence="2">The sequence shown here is derived from an EMBL/GenBank/DDBJ whole genome shotgun (WGS) entry which is preliminary data.</text>
</comment>
<dbReference type="AlphaFoldDB" id="A0AAN9Y5B5"/>
<dbReference type="Proteomes" id="UP001367676">
    <property type="component" value="Unassembled WGS sequence"/>
</dbReference>
<keyword evidence="1" id="KW-0472">Membrane</keyword>
<proteinExistence type="predicted"/>
<dbReference type="EMBL" id="JBBCAQ010000022">
    <property type="protein sequence ID" value="KAK7590760.1"/>
    <property type="molecule type" value="Genomic_DNA"/>
</dbReference>
<protein>
    <submittedName>
        <fullName evidence="2">Uncharacterized protein</fullName>
    </submittedName>
</protein>
<keyword evidence="1" id="KW-1133">Transmembrane helix</keyword>
<evidence type="ECO:0000313" key="3">
    <source>
        <dbReference type="Proteomes" id="UP001367676"/>
    </source>
</evidence>
<reference evidence="2 3" key="1">
    <citation type="submission" date="2024-03" db="EMBL/GenBank/DDBJ databases">
        <title>Adaptation during the transition from Ophiocordyceps entomopathogen to insect associate is accompanied by gene loss and intensified selection.</title>
        <authorList>
            <person name="Ward C.M."/>
            <person name="Onetto C.A."/>
            <person name="Borneman A.R."/>
        </authorList>
    </citation>
    <scope>NUCLEOTIDE SEQUENCE [LARGE SCALE GENOMIC DNA]</scope>
    <source>
        <strain evidence="2">AWRI1</strain>
        <tissue evidence="2">Single Adult Female</tissue>
    </source>
</reference>
<accession>A0AAN9Y5B5</accession>
<gene>
    <name evidence="2" type="ORF">V9T40_002373</name>
</gene>